<evidence type="ECO:0000313" key="4">
    <source>
        <dbReference type="Proteomes" id="UP001309876"/>
    </source>
</evidence>
<feature type="transmembrane region" description="Helical" evidence="1">
    <location>
        <begin position="37"/>
        <end position="54"/>
    </location>
</feature>
<proteinExistence type="predicted"/>
<dbReference type="Gene3D" id="3.60.21.10">
    <property type="match status" value="1"/>
</dbReference>
<dbReference type="AlphaFoldDB" id="A0AAN7Y7S3"/>
<keyword evidence="4" id="KW-1185">Reference proteome</keyword>
<gene>
    <name evidence="3" type="ORF">LTR05_002505</name>
</gene>
<dbReference type="GO" id="GO:0000298">
    <property type="term" value="F:endopolyphosphatase activity"/>
    <property type="evidence" value="ECO:0007669"/>
    <property type="project" value="TreeGrafter"/>
</dbReference>
<reference evidence="3 4" key="1">
    <citation type="submission" date="2023-08" db="EMBL/GenBank/DDBJ databases">
        <title>Black Yeasts Isolated from many extreme environments.</title>
        <authorList>
            <person name="Coleine C."/>
            <person name="Stajich J.E."/>
            <person name="Selbmann L."/>
        </authorList>
    </citation>
    <scope>NUCLEOTIDE SEQUENCE [LARGE SCALE GENOMIC DNA]</scope>
    <source>
        <strain evidence="3 4">CCFEE 5910</strain>
    </source>
</reference>
<keyword evidence="1" id="KW-0812">Transmembrane</keyword>
<dbReference type="GO" id="GO:0006798">
    <property type="term" value="P:polyphosphate catabolic process"/>
    <property type="evidence" value="ECO:0007669"/>
    <property type="project" value="TreeGrafter"/>
</dbReference>
<keyword evidence="1" id="KW-0472">Membrane</keyword>
<name>A0AAN7Y7S3_9EURO</name>
<keyword evidence="1" id="KW-1133">Transmembrane helix</keyword>
<dbReference type="Pfam" id="PF00149">
    <property type="entry name" value="Metallophos"/>
    <property type="match status" value="1"/>
</dbReference>
<dbReference type="GO" id="GO:0005737">
    <property type="term" value="C:cytoplasm"/>
    <property type="evidence" value="ECO:0007669"/>
    <property type="project" value="TreeGrafter"/>
</dbReference>
<sequence length="358" mass="40010">MDVDRGARQYKNVYLTTARVEVPRMKQLRDLVEESKMQRWAVVILILVLVALAYRQTIVTTYIDHDRAIDEANHKGHAPALIQVETLDPRHLPRTSKTTPDHAAAGKRLIFVGDIHGCMEELQALLSKVNYKQDTDHIIALGDMINKGPDSKGVVNFLMDQGASAVRGNHEDSVLLAANNLPPIPPDPPSLANTAIEDSPKIKLARTFTQSQIHWLNTCPVILRVGDLDHHGEIVAVHGGLVPGIRLEKQNPNSVMNMRTINPNSRKPSAEHVLKGSIPWAEYWDKTQKSLLHRKFFFGRKKKPTTVVFGHDARKRLQILTYAKGLDTSCVKGNQLTAWVVSDFGKDTIVQVQCKGYV</sequence>
<dbReference type="SUPFAM" id="SSF56300">
    <property type="entry name" value="Metallo-dependent phosphatases"/>
    <property type="match status" value="1"/>
</dbReference>
<accession>A0AAN7Y7S3</accession>
<dbReference type="EMBL" id="JAVRRJ010000002">
    <property type="protein sequence ID" value="KAK5088288.1"/>
    <property type="molecule type" value="Genomic_DNA"/>
</dbReference>
<dbReference type="Proteomes" id="UP001309876">
    <property type="component" value="Unassembled WGS sequence"/>
</dbReference>
<dbReference type="CDD" id="cd00144">
    <property type="entry name" value="MPP_PPP_family"/>
    <property type="match status" value="1"/>
</dbReference>
<evidence type="ECO:0000259" key="2">
    <source>
        <dbReference type="Pfam" id="PF00149"/>
    </source>
</evidence>
<dbReference type="PANTHER" id="PTHR42850:SF4">
    <property type="entry name" value="ZINC-DEPENDENT ENDOPOLYPHOSPHATASE"/>
    <property type="match status" value="1"/>
</dbReference>
<evidence type="ECO:0000256" key="1">
    <source>
        <dbReference type="SAM" id="Phobius"/>
    </source>
</evidence>
<dbReference type="InterPro" id="IPR050126">
    <property type="entry name" value="Ap4A_hydrolase"/>
</dbReference>
<dbReference type="PANTHER" id="PTHR42850">
    <property type="entry name" value="METALLOPHOSPHOESTERASE"/>
    <property type="match status" value="1"/>
</dbReference>
<comment type="caution">
    <text evidence="3">The sequence shown here is derived from an EMBL/GenBank/DDBJ whole genome shotgun (WGS) entry which is preliminary data.</text>
</comment>
<protein>
    <recommendedName>
        <fullName evidence="2">Calcineurin-like phosphoesterase domain-containing protein</fullName>
    </recommendedName>
</protein>
<dbReference type="GO" id="GO:0016791">
    <property type="term" value="F:phosphatase activity"/>
    <property type="evidence" value="ECO:0007669"/>
    <property type="project" value="TreeGrafter"/>
</dbReference>
<dbReference type="InterPro" id="IPR004843">
    <property type="entry name" value="Calcineurin-like_PHP"/>
</dbReference>
<evidence type="ECO:0000313" key="3">
    <source>
        <dbReference type="EMBL" id="KAK5088288.1"/>
    </source>
</evidence>
<dbReference type="InterPro" id="IPR029052">
    <property type="entry name" value="Metallo-depent_PP-like"/>
</dbReference>
<organism evidence="3 4">
    <name type="scientific">Lithohypha guttulata</name>
    <dbReference type="NCBI Taxonomy" id="1690604"/>
    <lineage>
        <taxon>Eukaryota</taxon>
        <taxon>Fungi</taxon>
        <taxon>Dikarya</taxon>
        <taxon>Ascomycota</taxon>
        <taxon>Pezizomycotina</taxon>
        <taxon>Eurotiomycetes</taxon>
        <taxon>Chaetothyriomycetidae</taxon>
        <taxon>Chaetothyriales</taxon>
        <taxon>Trichomeriaceae</taxon>
        <taxon>Lithohypha</taxon>
    </lineage>
</organism>
<feature type="domain" description="Calcineurin-like phosphoesterase" evidence="2">
    <location>
        <begin position="108"/>
        <end position="312"/>
    </location>
</feature>